<dbReference type="SUPFAM" id="SSF82171">
    <property type="entry name" value="DPP6 N-terminal domain-like"/>
    <property type="match status" value="1"/>
</dbReference>
<feature type="signal peptide" evidence="3">
    <location>
        <begin position="1"/>
        <end position="23"/>
    </location>
</feature>
<dbReference type="Pfam" id="PF07676">
    <property type="entry name" value="PD40"/>
    <property type="match status" value="4"/>
</dbReference>
<evidence type="ECO:0008006" key="6">
    <source>
        <dbReference type="Google" id="ProtNLM"/>
    </source>
</evidence>
<dbReference type="Gene3D" id="2.120.10.30">
    <property type="entry name" value="TolB, C-terminal domain"/>
    <property type="match status" value="2"/>
</dbReference>
<keyword evidence="5" id="KW-1185">Reference proteome</keyword>
<dbReference type="PANTHER" id="PTHR36842:SF1">
    <property type="entry name" value="PROTEIN TOLB"/>
    <property type="match status" value="1"/>
</dbReference>
<gene>
    <name evidence="4" type="ORF">GCM10009547_25130</name>
</gene>
<dbReference type="InterPro" id="IPR011659">
    <property type="entry name" value="WD40"/>
</dbReference>
<comment type="similarity">
    <text evidence="1">Belongs to the TolB family.</text>
</comment>
<dbReference type="InterPro" id="IPR011042">
    <property type="entry name" value="6-blade_b-propeller_TolB-like"/>
</dbReference>
<name>A0ABN1GW25_9ACTN</name>
<evidence type="ECO:0000313" key="5">
    <source>
        <dbReference type="Proteomes" id="UP001500957"/>
    </source>
</evidence>
<feature type="chain" id="PRO_5045986385" description="TolB protein" evidence="3">
    <location>
        <begin position="24"/>
        <end position="341"/>
    </location>
</feature>
<dbReference type="RefSeq" id="WP_344605183.1">
    <property type="nucleotide sequence ID" value="NZ_BAAAHE010000019.1"/>
</dbReference>
<keyword evidence="3" id="KW-0732">Signal</keyword>
<sequence>MRTRVLLAATAVLLALTPGAARADDVPPPPKPLPAQTEAKPRSTAPWIAYSALPYSEAAGPARGYLGAGDVRLVRSDGVDDRAVTTGPATEFEPTFSPDGVWIAFSSDRADVRAGRTDIWVVRRDGTGLRRLTTNLNARRPAWSPDGTRIAAGTDSGIVTFTATGKKAADFVPVTKNDAGHVDFAPTWTPDGARLLFTRTTFANGAATGQSIWSAPAAGGKARPLLGSSGPSGYLSQPDVSPDGKFVTFLQADASGTGIWLVDISGSPIGRLAHSATGLLNTPTFSPDGGWILFTHSGRDGNSPSSIRLVNVDGTKTRVVTRITRGNYYAPTWDPSATTKP</sequence>
<feature type="region of interest" description="Disordered" evidence="2">
    <location>
        <begin position="20"/>
        <end position="41"/>
    </location>
</feature>
<accession>A0ABN1GW25</accession>
<protein>
    <recommendedName>
        <fullName evidence="6">TolB protein</fullName>
    </recommendedName>
</protein>
<reference evidence="4 5" key="1">
    <citation type="journal article" date="2019" name="Int. J. Syst. Evol. Microbiol.">
        <title>The Global Catalogue of Microorganisms (GCM) 10K type strain sequencing project: providing services to taxonomists for standard genome sequencing and annotation.</title>
        <authorList>
            <consortium name="The Broad Institute Genomics Platform"/>
            <consortium name="The Broad Institute Genome Sequencing Center for Infectious Disease"/>
            <person name="Wu L."/>
            <person name="Ma J."/>
        </authorList>
    </citation>
    <scope>NUCLEOTIDE SEQUENCE [LARGE SCALE GENOMIC DNA]</scope>
    <source>
        <strain evidence="4 5">JCM 10671</strain>
    </source>
</reference>
<proteinExistence type="inferred from homology"/>
<dbReference type="PANTHER" id="PTHR36842">
    <property type="entry name" value="PROTEIN TOLB HOMOLOG"/>
    <property type="match status" value="1"/>
</dbReference>
<dbReference type="EMBL" id="BAAAHE010000019">
    <property type="protein sequence ID" value="GAA0621400.1"/>
    <property type="molecule type" value="Genomic_DNA"/>
</dbReference>
<evidence type="ECO:0000256" key="2">
    <source>
        <dbReference type="SAM" id="MobiDB-lite"/>
    </source>
</evidence>
<organism evidence="4 5">
    <name type="scientific">Sporichthya brevicatena</name>
    <dbReference type="NCBI Taxonomy" id="171442"/>
    <lineage>
        <taxon>Bacteria</taxon>
        <taxon>Bacillati</taxon>
        <taxon>Actinomycetota</taxon>
        <taxon>Actinomycetes</taxon>
        <taxon>Sporichthyales</taxon>
        <taxon>Sporichthyaceae</taxon>
        <taxon>Sporichthya</taxon>
    </lineage>
</organism>
<evidence type="ECO:0000256" key="3">
    <source>
        <dbReference type="SAM" id="SignalP"/>
    </source>
</evidence>
<comment type="caution">
    <text evidence="4">The sequence shown here is derived from an EMBL/GenBank/DDBJ whole genome shotgun (WGS) entry which is preliminary data.</text>
</comment>
<dbReference type="Proteomes" id="UP001500957">
    <property type="component" value="Unassembled WGS sequence"/>
</dbReference>
<evidence type="ECO:0000313" key="4">
    <source>
        <dbReference type="EMBL" id="GAA0621400.1"/>
    </source>
</evidence>
<evidence type="ECO:0000256" key="1">
    <source>
        <dbReference type="ARBA" id="ARBA00009820"/>
    </source>
</evidence>